<evidence type="ECO:0000313" key="2">
    <source>
        <dbReference type="EMBL" id="GJJ05975.1"/>
    </source>
</evidence>
<keyword evidence="3" id="KW-1185">Reference proteome</keyword>
<evidence type="ECO:0008006" key="4">
    <source>
        <dbReference type="Google" id="ProtNLM"/>
    </source>
</evidence>
<dbReference type="InterPro" id="IPR036047">
    <property type="entry name" value="F-box-like_dom_sf"/>
</dbReference>
<comment type="caution">
    <text evidence="2">The sequence shown here is derived from an EMBL/GenBank/DDBJ whole genome shotgun (WGS) entry which is preliminary data.</text>
</comment>
<protein>
    <recommendedName>
        <fullName evidence="4">F-box domain-containing protein</fullName>
    </recommendedName>
</protein>
<dbReference type="EMBL" id="BPWL01000001">
    <property type="protein sequence ID" value="GJJ05975.1"/>
    <property type="molecule type" value="Genomic_DNA"/>
</dbReference>
<accession>A0AAV4ZZ49</accession>
<gene>
    <name evidence="2" type="ORF">Clacol_000162</name>
</gene>
<dbReference type="SUPFAM" id="SSF81383">
    <property type="entry name" value="F-box domain"/>
    <property type="match status" value="1"/>
</dbReference>
<dbReference type="Gene3D" id="1.20.1280.50">
    <property type="match status" value="1"/>
</dbReference>
<evidence type="ECO:0000256" key="1">
    <source>
        <dbReference type="SAM" id="MobiDB-lite"/>
    </source>
</evidence>
<feature type="region of interest" description="Disordered" evidence="1">
    <location>
        <begin position="1"/>
        <end position="24"/>
    </location>
</feature>
<organism evidence="2 3">
    <name type="scientific">Clathrus columnatus</name>
    <dbReference type="NCBI Taxonomy" id="1419009"/>
    <lineage>
        <taxon>Eukaryota</taxon>
        <taxon>Fungi</taxon>
        <taxon>Dikarya</taxon>
        <taxon>Basidiomycota</taxon>
        <taxon>Agaricomycotina</taxon>
        <taxon>Agaricomycetes</taxon>
        <taxon>Phallomycetidae</taxon>
        <taxon>Phallales</taxon>
        <taxon>Clathraceae</taxon>
        <taxon>Clathrus</taxon>
    </lineage>
</organism>
<name>A0AAV4ZZ49_9AGAM</name>
<sequence length="486" mass="56215">MPIISSEEMVLSQGSKRNETEQEDRHENVLHNLGIPINRLPPEILIEIITLSLPGPPTDICPYPCLIFSWVCHRWRSVVLSNPIFWNRISVSYWNPMVKEIRLRSDDLPLDITGFNANFIYCELGPDANRVRMLRLRGLQADHSYPPLSHLTSLFPSLTILCLDDSHKTIDLSIEPLPFFQALKVAIKNLGNLAFPNHFPNLWWLQLTYKQSLPLIPLLEALKNLTCLRVLSFFPMGFLPDVPFGFSITFHHLEALITTSSILQLITAPKLSYLQSTWYRDHFPIPNENYSYFCGFDFSKITHIRVEINYHTSEVYIMGKFKEDTSDDDDMIPFKIKDKYKWAFDVISSSYPNEFYMQVDFSPAAPHLHSLFATIVKKSNNLDEIIFEYFNPSEWITRTDEDINFFLDGFRSAKKVRNLTVSGNDFVTFCGFLNDGTLCPDLERLAFSTQKKQDFLDPLLELMTERSKTCLQPLEVELTGFHTRST</sequence>
<dbReference type="AlphaFoldDB" id="A0AAV4ZZ49"/>
<evidence type="ECO:0000313" key="3">
    <source>
        <dbReference type="Proteomes" id="UP001050691"/>
    </source>
</evidence>
<dbReference type="Proteomes" id="UP001050691">
    <property type="component" value="Unassembled WGS sequence"/>
</dbReference>
<reference evidence="2" key="1">
    <citation type="submission" date="2021-10" db="EMBL/GenBank/DDBJ databases">
        <title>De novo Genome Assembly of Clathrus columnatus (Basidiomycota, Fungi) Using Illumina and Nanopore Sequence Data.</title>
        <authorList>
            <person name="Ogiso-Tanaka E."/>
            <person name="Itagaki H."/>
            <person name="Hosoya T."/>
            <person name="Hosaka K."/>
        </authorList>
    </citation>
    <scope>NUCLEOTIDE SEQUENCE</scope>
    <source>
        <strain evidence="2">MO-923</strain>
    </source>
</reference>
<proteinExistence type="predicted"/>